<dbReference type="SUPFAM" id="SSF56672">
    <property type="entry name" value="DNA/RNA polymerases"/>
    <property type="match status" value="1"/>
</dbReference>
<dbReference type="AlphaFoldDB" id="A0AAW1FH08"/>
<keyword evidence="2" id="KW-1185">Reference proteome</keyword>
<dbReference type="InterPro" id="IPR043502">
    <property type="entry name" value="DNA/RNA_pol_sf"/>
</dbReference>
<reference evidence="1 2" key="1">
    <citation type="journal article" date="2024" name="Genome Biol. Evol.">
        <title>Chromosome-level genome assembly of the viviparous eelpout Zoarces viviparus.</title>
        <authorList>
            <person name="Fuhrmann N."/>
            <person name="Brasseur M.V."/>
            <person name="Bakowski C.E."/>
            <person name="Podsiadlowski L."/>
            <person name="Prost S."/>
            <person name="Krehenwinkel H."/>
            <person name="Mayer C."/>
        </authorList>
    </citation>
    <scope>NUCLEOTIDE SEQUENCE [LARGE SCALE GENOMIC DNA]</scope>
    <source>
        <strain evidence="1">NO-MEL_2022_Ind0_liver</strain>
    </source>
</reference>
<evidence type="ECO:0000313" key="1">
    <source>
        <dbReference type="EMBL" id="KAK9532899.1"/>
    </source>
</evidence>
<accession>A0AAW1FH08</accession>
<comment type="caution">
    <text evidence="1">The sequence shown here is derived from an EMBL/GenBank/DDBJ whole genome shotgun (WGS) entry which is preliminary data.</text>
</comment>
<dbReference type="PANTHER" id="PTHR37984">
    <property type="entry name" value="PROTEIN CBG26694"/>
    <property type="match status" value="1"/>
</dbReference>
<dbReference type="PANTHER" id="PTHR37984:SF5">
    <property type="entry name" value="PROTEIN NYNRIN-LIKE"/>
    <property type="match status" value="1"/>
</dbReference>
<protein>
    <recommendedName>
        <fullName evidence="3">Reverse transcriptase</fullName>
    </recommendedName>
</protein>
<evidence type="ECO:0000313" key="2">
    <source>
        <dbReference type="Proteomes" id="UP001488805"/>
    </source>
</evidence>
<dbReference type="EMBL" id="JBCEZU010000078">
    <property type="protein sequence ID" value="KAK9532899.1"/>
    <property type="molecule type" value="Genomic_DNA"/>
</dbReference>
<dbReference type="Gene3D" id="3.10.10.10">
    <property type="entry name" value="HIV Type 1 Reverse Transcriptase, subunit A, domain 1"/>
    <property type="match status" value="1"/>
</dbReference>
<proteinExistence type="predicted"/>
<organism evidence="1 2">
    <name type="scientific">Zoarces viviparus</name>
    <name type="common">Viviparous eelpout</name>
    <name type="synonym">Blennius viviparus</name>
    <dbReference type="NCBI Taxonomy" id="48416"/>
    <lineage>
        <taxon>Eukaryota</taxon>
        <taxon>Metazoa</taxon>
        <taxon>Chordata</taxon>
        <taxon>Craniata</taxon>
        <taxon>Vertebrata</taxon>
        <taxon>Euteleostomi</taxon>
        <taxon>Actinopterygii</taxon>
        <taxon>Neopterygii</taxon>
        <taxon>Teleostei</taxon>
        <taxon>Neoteleostei</taxon>
        <taxon>Acanthomorphata</taxon>
        <taxon>Eupercaria</taxon>
        <taxon>Perciformes</taxon>
        <taxon>Cottioidei</taxon>
        <taxon>Zoarcales</taxon>
        <taxon>Zoarcidae</taxon>
        <taxon>Zoarcinae</taxon>
        <taxon>Zoarces</taxon>
    </lineage>
</organism>
<dbReference type="Proteomes" id="UP001488805">
    <property type="component" value="Unassembled WGS sequence"/>
</dbReference>
<dbReference type="InterPro" id="IPR050951">
    <property type="entry name" value="Retrovirus_Pol_polyprotein"/>
</dbReference>
<evidence type="ECO:0008006" key="3">
    <source>
        <dbReference type="Google" id="ProtNLM"/>
    </source>
</evidence>
<gene>
    <name evidence="1" type="ORF">VZT92_010261</name>
</gene>
<sequence>MLQKVKEELQRMDGNGIIERVTQPTDWCAPMVPVLKKSTGKARICVDLKRLNEAVKREQYILPTIDEITEIHSMPPVGSSRYRCTQTAVSSLPSLRHLADSTSSGYRSE</sequence>
<name>A0AAW1FH08_ZOAVI</name>